<dbReference type="eggNOG" id="COG0297">
    <property type="taxonomic scope" value="Bacteria"/>
</dbReference>
<proteinExistence type="predicted"/>
<dbReference type="Proteomes" id="UP000006201">
    <property type="component" value="Unassembled WGS sequence"/>
</dbReference>
<protein>
    <submittedName>
        <fullName evidence="2">Lipopolysaccharide core biosynthesis protein RfaG (Glucosyltransferase I)</fullName>
    </submittedName>
</protein>
<organism evidence="2 3">
    <name type="scientific">Pseudoalteromonas tunicata D2</name>
    <dbReference type="NCBI Taxonomy" id="87626"/>
    <lineage>
        <taxon>Bacteria</taxon>
        <taxon>Pseudomonadati</taxon>
        <taxon>Pseudomonadota</taxon>
        <taxon>Gammaproteobacteria</taxon>
        <taxon>Alteromonadales</taxon>
        <taxon>Pseudoalteromonadaceae</taxon>
        <taxon>Pseudoalteromonas</taxon>
    </lineage>
</organism>
<dbReference type="Pfam" id="PF00534">
    <property type="entry name" value="Glycos_transf_1"/>
    <property type="match status" value="1"/>
</dbReference>
<dbReference type="EMBL" id="AAOH01000003">
    <property type="protein sequence ID" value="EAR28900.1"/>
    <property type="molecule type" value="Genomic_DNA"/>
</dbReference>
<dbReference type="RefSeq" id="WP_009838162.1">
    <property type="nucleotide sequence ID" value="NZ_AAOH01000003.1"/>
</dbReference>
<dbReference type="GO" id="GO:0016757">
    <property type="term" value="F:glycosyltransferase activity"/>
    <property type="evidence" value="ECO:0007669"/>
    <property type="project" value="InterPro"/>
</dbReference>
<dbReference type="OrthoDB" id="4611853at2"/>
<evidence type="ECO:0000313" key="3">
    <source>
        <dbReference type="Proteomes" id="UP000006201"/>
    </source>
</evidence>
<accession>A4C8I5</accession>
<name>A4C8I5_9GAMM</name>
<dbReference type="InterPro" id="IPR001296">
    <property type="entry name" value="Glyco_trans_1"/>
</dbReference>
<dbReference type="Gene3D" id="3.40.50.2000">
    <property type="entry name" value="Glycogen Phosphorylase B"/>
    <property type="match status" value="2"/>
</dbReference>
<keyword evidence="3" id="KW-1185">Reference proteome</keyword>
<evidence type="ECO:0000313" key="2">
    <source>
        <dbReference type="EMBL" id="EAR28900.1"/>
    </source>
</evidence>
<comment type="caution">
    <text evidence="2">The sequence shown here is derived from an EMBL/GenBank/DDBJ whole genome shotgun (WGS) entry which is preliminary data.</text>
</comment>
<feature type="domain" description="Glycosyl transferase family 1" evidence="1">
    <location>
        <begin position="212"/>
        <end position="373"/>
    </location>
</feature>
<reference evidence="2 3" key="1">
    <citation type="submission" date="2006-02" db="EMBL/GenBank/DDBJ databases">
        <authorList>
            <person name="Moran M.A."/>
            <person name="Kjelleberg S."/>
            <person name="Egan S."/>
            <person name="Saunders N."/>
            <person name="Thomas T."/>
            <person name="Ferriera S."/>
            <person name="Johnson J."/>
            <person name="Kravitz S."/>
            <person name="Halpern A."/>
            <person name="Remington K."/>
            <person name="Beeson K."/>
            <person name="Tran B."/>
            <person name="Rogers Y.-H."/>
            <person name="Friedman R."/>
            <person name="Venter J.C."/>
        </authorList>
    </citation>
    <scope>NUCLEOTIDE SEQUENCE [LARGE SCALE GENOMIC DNA]</scope>
    <source>
        <strain evidence="2 3">D2</strain>
    </source>
</reference>
<dbReference type="CDD" id="cd03801">
    <property type="entry name" value="GT4_PimA-like"/>
    <property type="match status" value="1"/>
</dbReference>
<sequence length="393" mass="44408">MGVLITSNAFYPNIGGVENSLLYLAKSYLKQGVSVDIVVSDVNLVNEKVLSTYEEYEGISIHRYQCYQTVPKYLKPFYFLKRYIKAAYLLHKLKKLKKPEITISRFHTNVILAKLVGLKNIVYLVPGEVSMQNCAANSTSNISDSWHYRLRIMLDLRLQQFAMKISDRLFVFSRTMQKQVLDSVNKTAVILKPGVDVDRFTPITEKQKQKLKLTLNLPQDKKILLIVGRFVLAKGFIFALESLKYLDNCHLVIVGAGDEEESYKDYVHENNLGALVTFTGVKFNTECYYSVSDFFLMTSVYEPFGQTILEAMASGLPVIAFSQSAGVITATHEILTESDALFINELSGYSLAKGVISLINNESEVSSLSSRSRRLACELYSWERLALSLLQQT</sequence>
<dbReference type="HOGENOM" id="CLU_701830_0_0_6"/>
<dbReference type="PANTHER" id="PTHR45947:SF3">
    <property type="entry name" value="SULFOQUINOVOSYL TRANSFERASE SQD2"/>
    <property type="match status" value="1"/>
</dbReference>
<dbReference type="AlphaFoldDB" id="A4C8I5"/>
<dbReference type="STRING" id="87626.PTD2_07649"/>
<dbReference type="PANTHER" id="PTHR45947">
    <property type="entry name" value="SULFOQUINOVOSYL TRANSFERASE SQD2"/>
    <property type="match status" value="1"/>
</dbReference>
<dbReference type="InterPro" id="IPR050194">
    <property type="entry name" value="Glycosyltransferase_grp1"/>
</dbReference>
<dbReference type="SUPFAM" id="SSF53756">
    <property type="entry name" value="UDP-Glycosyltransferase/glycogen phosphorylase"/>
    <property type="match status" value="1"/>
</dbReference>
<keyword evidence="2" id="KW-0808">Transferase</keyword>
<gene>
    <name evidence="2" type="ORF">PTD2_07649</name>
</gene>
<evidence type="ECO:0000259" key="1">
    <source>
        <dbReference type="Pfam" id="PF00534"/>
    </source>
</evidence>